<evidence type="ECO:0000313" key="1">
    <source>
        <dbReference type="EMBL" id="GEO37972.1"/>
    </source>
</evidence>
<comment type="caution">
    <text evidence="1">The sequence shown here is derived from an EMBL/GenBank/DDBJ whole genome shotgun (WGS) entry which is preliminary data.</text>
</comment>
<sequence>MQDRAGQIRLCEIAAGKIQVRQVVIGQQCPAATGLRGHIPLMGCQNSVKGTRVQALKYLSGARVTMLTHVFSFAMIMQA</sequence>
<name>A0A512DNB7_9PROT</name>
<accession>A0A512DNB7</accession>
<dbReference type="Proteomes" id="UP000321523">
    <property type="component" value="Unassembled WGS sequence"/>
</dbReference>
<organism evidence="1 2">
    <name type="scientific">Skermanella aerolata</name>
    <dbReference type="NCBI Taxonomy" id="393310"/>
    <lineage>
        <taxon>Bacteria</taxon>
        <taxon>Pseudomonadati</taxon>
        <taxon>Pseudomonadota</taxon>
        <taxon>Alphaproteobacteria</taxon>
        <taxon>Rhodospirillales</taxon>
        <taxon>Azospirillaceae</taxon>
        <taxon>Skermanella</taxon>
    </lineage>
</organism>
<reference evidence="1 2" key="1">
    <citation type="submission" date="2019-07" db="EMBL/GenBank/DDBJ databases">
        <title>Whole genome shotgun sequence of Skermanella aerolata NBRC 106429.</title>
        <authorList>
            <person name="Hosoyama A."/>
            <person name="Uohara A."/>
            <person name="Ohji S."/>
            <person name="Ichikawa N."/>
        </authorList>
    </citation>
    <scope>NUCLEOTIDE SEQUENCE [LARGE SCALE GENOMIC DNA]</scope>
    <source>
        <strain evidence="1 2">NBRC 106429</strain>
    </source>
</reference>
<keyword evidence="2" id="KW-1185">Reference proteome</keyword>
<dbReference type="AlphaFoldDB" id="A0A512DNB7"/>
<gene>
    <name evidence="1" type="ORF">SAE02_21200</name>
</gene>
<dbReference type="EMBL" id="BJYZ01000008">
    <property type="protein sequence ID" value="GEO37972.1"/>
    <property type="molecule type" value="Genomic_DNA"/>
</dbReference>
<evidence type="ECO:0000313" key="2">
    <source>
        <dbReference type="Proteomes" id="UP000321523"/>
    </source>
</evidence>
<protein>
    <submittedName>
        <fullName evidence="1">Uncharacterized protein</fullName>
    </submittedName>
</protein>
<proteinExistence type="predicted"/>